<proteinExistence type="predicted"/>
<gene>
    <name evidence="1" type="ORF">SAMN04488104_104014</name>
</gene>
<evidence type="ECO:0000313" key="1">
    <source>
        <dbReference type="EMBL" id="SDD59731.1"/>
    </source>
</evidence>
<dbReference type="EMBL" id="FNAC01000040">
    <property type="protein sequence ID" value="SDD59731.1"/>
    <property type="molecule type" value="Genomic_DNA"/>
</dbReference>
<keyword evidence="2" id="KW-1185">Reference proteome</keyword>
<dbReference type="Proteomes" id="UP000199060">
    <property type="component" value="Unassembled WGS sequence"/>
</dbReference>
<evidence type="ECO:0000313" key="2">
    <source>
        <dbReference type="Proteomes" id="UP000199060"/>
    </source>
</evidence>
<reference evidence="2" key="1">
    <citation type="submission" date="2016-10" db="EMBL/GenBank/DDBJ databases">
        <authorList>
            <person name="Varghese N."/>
            <person name="Submissions S."/>
        </authorList>
    </citation>
    <scope>NUCLEOTIDE SEQUENCE [LARGE SCALE GENOMIC DNA]</scope>
    <source>
        <strain evidence="2">DSM 23095</strain>
    </source>
</reference>
<sequence length="47" mass="5493">MQKTHIIRQQTITIGYYRLSPDLSLPSFPTLTQRFTSSEINFINSFT</sequence>
<name>A0A1G6W1L7_9BACT</name>
<protein>
    <submittedName>
        <fullName evidence="1">Uncharacterized protein</fullName>
    </submittedName>
</protein>
<accession>A0A1G6W1L7</accession>
<dbReference type="STRING" id="686796.SAMN04488104_104014"/>
<dbReference type="RefSeq" id="WP_169712785.1">
    <property type="nucleotide sequence ID" value="NZ_FNAC01000040.1"/>
</dbReference>
<dbReference type="AlphaFoldDB" id="A0A1G6W1L7"/>
<organism evidence="1 2">
    <name type="scientific">Algoriphagus faecimaris</name>
    <dbReference type="NCBI Taxonomy" id="686796"/>
    <lineage>
        <taxon>Bacteria</taxon>
        <taxon>Pseudomonadati</taxon>
        <taxon>Bacteroidota</taxon>
        <taxon>Cytophagia</taxon>
        <taxon>Cytophagales</taxon>
        <taxon>Cyclobacteriaceae</taxon>
        <taxon>Algoriphagus</taxon>
    </lineage>
</organism>